<keyword evidence="6" id="KW-1185">Reference proteome</keyword>
<dbReference type="KEGG" id="rmai:MACH21_32420"/>
<evidence type="ECO:0000313" key="5">
    <source>
        <dbReference type="EMBL" id="BDW87065.1"/>
    </source>
</evidence>
<evidence type="ECO:0000256" key="1">
    <source>
        <dbReference type="ARBA" id="ARBA00006739"/>
    </source>
</evidence>
<reference evidence="5 6" key="1">
    <citation type="submission" date="2023-01" db="EMBL/GenBank/DDBJ databases">
        <title>Complete genome sequence of Roseicyclus marinus strain Dej080120_10.</title>
        <authorList>
            <person name="Ueki S."/>
            <person name="Maruyama F."/>
        </authorList>
    </citation>
    <scope>NUCLEOTIDE SEQUENCE [LARGE SCALE GENOMIC DNA]</scope>
    <source>
        <strain evidence="5 6">Dej080120_10</strain>
    </source>
</reference>
<dbReference type="SUPFAM" id="SSF53448">
    <property type="entry name" value="Nucleotide-diphospho-sugar transferases"/>
    <property type="match status" value="1"/>
</dbReference>
<dbReference type="AlphaFoldDB" id="A0AA48H950"/>
<evidence type="ECO:0000259" key="4">
    <source>
        <dbReference type="Pfam" id="PF00535"/>
    </source>
</evidence>
<keyword evidence="2" id="KW-0328">Glycosyltransferase</keyword>
<evidence type="ECO:0000256" key="3">
    <source>
        <dbReference type="ARBA" id="ARBA00022679"/>
    </source>
</evidence>
<name>A0AA48H950_9RHOB</name>
<evidence type="ECO:0000256" key="2">
    <source>
        <dbReference type="ARBA" id="ARBA00022676"/>
    </source>
</evidence>
<sequence length="401" mass="44230">MPAPRLSVIVVSWARPRALARCLIALSQLRSTRFEVIVVADEDGLAVARALPFSERITYLEQKVGNISAARNQGIAAAAGEIVAFVDDDAVPEPDWAETILSAFADPGLAAVTGPVIGRNGISLQWGRMAVDRLGRDRWLAAGEAPGPGETVKLHGTNMAFRREILALSGGFDPVFRFYLDETDLARRLVQAGQSLRHVPGMRVHHGFAKSPRRRADRIPTDLTDIGASSVIFLKKHAPDALEGAVDHLIEDQRLRLMRLARARKIGPTEIRHLTQSLRSGIDEGRTRDLPSVVAIPATSRSFVPLRDDLPPPMSFHDGWWHKAKALCAQAADQVAQGNPTALVLLEPTPRKHRIVFTDGGWWEQSGGLFGPSDRTERRVQLWRYRDRIAHEKARLFAPGD</sequence>
<protein>
    <recommendedName>
        <fullName evidence="4">Glycosyltransferase 2-like domain-containing protein</fullName>
    </recommendedName>
</protein>
<feature type="domain" description="Glycosyltransferase 2-like" evidence="4">
    <location>
        <begin position="7"/>
        <end position="166"/>
    </location>
</feature>
<dbReference type="PANTHER" id="PTHR43179:SF12">
    <property type="entry name" value="GALACTOFURANOSYLTRANSFERASE GLFT2"/>
    <property type="match status" value="1"/>
</dbReference>
<dbReference type="GO" id="GO:0016757">
    <property type="term" value="F:glycosyltransferase activity"/>
    <property type="evidence" value="ECO:0007669"/>
    <property type="project" value="UniProtKB-KW"/>
</dbReference>
<dbReference type="Pfam" id="PF00535">
    <property type="entry name" value="Glycos_transf_2"/>
    <property type="match status" value="1"/>
</dbReference>
<proteinExistence type="inferred from homology"/>
<dbReference type="InterPro" id="IPR001173">
    <property type="entry name" value="Glyco_trans_2-like"/>
</dbReference>
<dbReference type="PANTHER" id="PTHR43179">
    <property type="entry name" value="RHAMNOSYLTRANSFERASE WBBL"/>
    <property type="match status" value="1"/>
</dbReference>
<dbReference type="EMBL" id="AP027266">
    <property type="protein sequence ID" value="BDW87065.1"/>
    <property type="molecule type" value="Genomic_DNA"/>
</dbReference>
<gene>
    <name evidence="5" type="ORF">MACH21_32420</name>
</gene>
<dbReference type="Proteomes" id="UP001337723">
    <property type="component" value="Chromosome"/>
</dbReference>
<dbReference type="RefSeq" id="WP_338273158.1">
    <property type="nucleotide sequence ID" value="NZ_AP027266.1"/>
</dbReference>
<keyword evidence="3" id="KW-0808">Transferase</keyword>
<evidence type="ECO:0000313" key="6">
    <source>
        <dbReference type="Proteomes" id="UP001337723"/>
    </source>
</evidence>
<dbReference type="InterPro" id="IPR029044">
    <property type="entry name" value="Nucleotide-diphossugar_trans"/>
</dbReference>
<accession>A0AA48H950</accession>
<dbReference type="Gene3D" id="3.90.550.10">
    <property type="entry name" value="Spore Coat Polysaccharide Biosynthesis Protein SpsA, Chain A"/>
    <property type="match status" value="1"/>
</dbReference>
<organism evidence="5 6">
    <name type="scientific">Roseicyclus marinus</name>
    <dbReference type="NCBI Taxonomy" id="2161673"/>
    <lineage>
        <taxon>Bacteria</taxon>
        <taxon>Pseudomonadati</taxon>
        <taxon>Pseudomonadota</taxon>
        <taxon>Alphaproteobacteria</taxon>
        <taxon>Rhodobacterales</taxon>
        <taxon>Roseobacteraceae</taxon>
        <taxon>Roseicyclus</taxon>
    </lineage>
</organism>
<comment type="similarity">
    <text evidence="1">Belongs to the glycosyltransferase 2 family.</text>
</comment>